<protein>
    <submittedName>
        <fullName evidence="2">Uncharacterized protein</fullName>
    </submittedName>
</protein>
<dbReference type="Proteomes" id="UP000566819">
    <property type="component" value="Unassembled WGS sequence"/>
</dbReference>
<reference evidence="2 3" key="1">
    <citation type="submission" date="2020-03" db="EMBL/GenBank/DDBJ databases">
        <title>Draft Genome Sequence of Cudoniella acicularis.</title>
        <authorList>
            <person name="Buettner E."/>
            <person name="Kellner H."/>
        </authorList>
    </citation>
    <scope>NUCLEOTIDE SEQUENCE [LARGE SCALE GENOMIC DNA]</scope>
    <source>
        <strain evidence="2 3">DSM 108380</strain>
    </source>
</reference>
<name>A0A8H4QXM1_9HELO</name>
<evidence type="ECO:0000313" key="2">
    <source>
        <dbReference type="EMBL" id="KAF4619073.1"/>
    </source>
</evidence>
<dbReference type="OrthoDB" id="3546391at2759"/>
<sequence length="129" mass="13845">MSSDVEDTIEVIETAPAAPQSKRPEVSSHLKERIAATKVKALTAKAGVRPTTTTATSNQLAHEKANTSASAQINVLTDLVKSFLKATEGQTSAMEELKREHANQIEALTKTFAGQIETLKTEVAELIQT</sequence>
<feature type="region of interest" description="Disordered" evidence="1">
    <location>
        <begin position="45"/>
        <end position="68"/>
    </location>
</feature>
<feature type="compositionally biased region" description="Polar residues" evidence="1">
    <location>
        <begin position="50"/>
        <end position="68"/>
    </location>
</feature>
<organism evidence="2 3">
    <name type="scientific">Cudoniella acicularis</name>
    <dbReference type="NCBI Taxonomy" id="354080"/>
    <lineage>
        <taxon>Eukaryota</taxon>
        <taxon>Fungi</taxon>
        <taxon>Dikarya</taxon>
        <taxon>Ascomycota</taxon>
        <taxon>Pezizomycotina</taxon>
        <taxon>Leotiomycetes</taxon>
        <taxon>Helotiales</taxon>
        <taxon>Tricladiaceae</taxon>
        <taxon>Cudoniella</taxon>
    </lineage>
</organism>
<evidence type="ECO:0000256" key="1">
    <source>
        <dbReference type="SAM" id="MobiDB-lite"/>
    </source>
</evidence>
<comment type="caution">
    <text evidence="2">The sequence shown here is derived from an EMBL/GenBank/DDBJ whole genome shotgun (WGS) entry which is preliminary data.</text>
</comment>
<keyword evidence="3" id="KW-1185">Reference proteome</keyword>
<feature type="compositionally biased region" description="Acidic residues" evidence="1">
    <location>
        <begin position="1"/>
        <end position="10"/>
    </location>
</feature>
<gene>
    <name evidence="2" type="ORF">G7Y89_g14773</name>
</gene>
<dbReference type="EMBL" id="JAAMPI010002046">
    <property type="protein sequence ID" value="KAF4619073.1"/>
    <property type="molecule type" value="Genomic_DNA"/>
</dbReference>
<accession>A0A8H4QXM1</accession>
<feature type="region of interest" description="Disordered" evidence="1">
    <location>
        <begin position="1"/>
        <end position="30"/>
    </location>
</feature>
<evidence type="ECO:0000313" key="3">
    <source>
        <dbReference type="Proteomes" id="UP000566819"/>
    </source>
</evidence>
<dbReference type="AlphaFoldDB" id="A0A8H4QXM1"/>
<proteinExistence type="predicted"/>